<dbReference type="OrthoDB" id="9810066at2"/>
<reference evidence="3 4" key="1">
    <citation type="submission" date="2011-11" db="EMBL/GenBank/DDBJ databases">
        <title>Whole genome shotgun sequence of Gordonia araii NBRC 100433.</title>
        <authorList>
            <person name="Yoshida Y."/>
            <person name="Hosoyama A."/>
            <person name="Tsuchikane K."/>
            <person name="Katsumata H."/>
            <person name="Yamazaki S."/>
            <person name="Fujita N."/>
        </authorList>
    </citation>
    <scope>NUCLEOTIDE SEQUENCE [LARGE SCALE GENOMIC DNA]</scope>
    <source>
        <strain evidence="3 4">NBRC 100433</strain>
    </source>
</reference>
<sequence length="233" mass="25259">MSRRLFDDRREAGRALAGLLFAYRDRDDVIVLGLARGGVPVAFEVADALRARLDVASVRKLGVPGHEELAFGASAAGGRQVLDEDVMRTADVTPEQVGRVVERESAELRRREARYRGTRPAIEMAGQTVIVVDDGLATGSTMRAAVLALRESRPAEIVVAIPVAPESACRQMTEIADRVVCVATPEPFFAVGASYRDFEQTDDEQVRDLLARAGAAPPGELRRGKGRGARFPY</sequence>
<dbReference type="Proteomes" id="UP000035088">
    <property type="component" value="Unassembled WGS sequence"/>
</dbReference>
<accession>G7H5U8</accession>
<feature type="domain" description="Phosphoribosyltransferase" evidence="2">
    <location>
        <begin position="16"/>
        <end position="181"/>
    </location>
</feature>
<evidence type="ECO:0000256" key="1">
    <source>
        <dbReference type="SAM" id="MobiDB-lite"/>
    </source>
</evidence>
<gene>
    <name evidence="3" type="ORF">GOARA_065_00160</name>
</gene>
<evidence type="ECO:0000259" key="2">
    <source>
        <dbReference type="Pfam" id="PF00156"/>
    </source>
</evidence>
<evidence type="ECO:0000313" key="3">
    <source>
        <dbReference type="EMBL" id="GAB11223.1"/>
    </source>
</evidence>
<dbReference type="Gene3D" id="3.40.50.2020">
    <property type="match status" value="1"/>
</dbReference>
<dbReference type="AlphaFoldDB" id="G7H5U8"/>
<dbReference type="SUPFAM" id="SSF53271">
    <property type="entry name" value="PRTase-like"/>
    <property type="match status" value="1"/>
</dbReference>
<dbReference type="Gene3D" id="3.30.1310.20">
    <property type="entry name" value="PRTase-like"/>
    <property type="match status" value="1"/>
</dbReference>
<evidence type="ECO:0000313" key="4">
    <source>
        <dbReference type="Proteomes" id="UP000035088"/>
    </source>
</evidence>
<name>G7H5U8_9ACTN</name>
<proteinExistence type="predicted"/>
<organism evidence="3 4">
    <name type="scientific">Gordonia araii NBRC 100433</name>
    <dbReference type="NCBI Taxonomy" id="1073574"/>
    <lineage>
        <taxon>Bacteria</taxon>
        <taxon>Bacillati</taxon>
        <taxon>Actinomycetota</taxon>
        <taxon>Actinomycetes</taxon>
        <taxon>Mycobacteriales</taxon>
        <taxon>Gordoniaceae</taxon>
        <taxon>Gordonia</taxon>
    </lineage>
</organism>
<dbReference type="STRING" id="1073574.GOARA_065_00160"/>
<protein>
    <recommendedName>
        <fullName evidence="2">Phosphoribosyltransferase domain-containing protein</fullName>
    </recommendedName>
</protein>
<comment type="caution">
    <text evidence="3">The sequence shown here is derived from an EMBL/GenBank/DDBJ whole genome shotgun (WGS) entry which is preliminary data.</text>
</comment>
<dbReference type="EMBL" id="BAEE01000065">
    <property type="protein sequence ID" value="GAB11223.1"/>
    <property type="molecule type" value="Genomic_DNA"/>
</dbReference>
<feature type="region of interest" description="Disordered" evidence="1">
    <location>
        <begin position="213"/>
        <end position="233"/>
    </location>
</feature>
<dbReference type="InterPro" id="IPR029057">
    <property type="entry name" value="PRTase-like"/>
</dbReference>
<dbReference type="Pfam" id="PF00156">
    <property type="entry name" value="Pribosyltran"/>
    <property type="match status" value="1"/>
</dbReference>
<dbReference type="InterPro" id="IPR000836">
    <property type="entry name" value="PRTase_dom"/>
</dbReference>
<dbReference type="CDD" id="cd06223">
    <property type="entry name" value="PRTases_typeI"/>
    <property type="match status" value="1"/>
</dbReference>
<keyword evidence="4" id="KW-1185">Reference proteome</keyword>
<feature type="compositionally biased region" description="Basic residues" evidence="1">
    <location>
        <begin position="224"/>
        <end position="233"/>
    </location>
</feature>